<protein>
    <submittedName>
        <fullName evidence="6">DUF1232 domain-containing protein</fullName>
    </submittedName>
</protein>
<dbReference type="InterPro" id="IPR010652">
    <property type="entry name" value="DUF1232"/>
</dbReference>
<evidence type="ECO:0000313" key="7">
    <source>
        <dbReference type="Proteomes" id="UP000266301"/>
    </source>
</evidence>
<reference evidence="6 7" key="1">
    <citation type="journal article" date="2019" name="Int. J. Syst. Evol. Microbiol.">
        <title>Clostridium fermenticellae sp. nov., isolated from the mud in a fermentation cellar for the production of the Chinese liquor, baijiu.</title>
        <authorList>
            <person name="Xu P.X."/>
            <person name="Chai L.J."/>
            <person name="Qiu T."/>
            <person name="Zhang X.J."/>
            <person name="Lu Z.M."/>
            <person name="Xiao C."/>
            <person name="Wang S.T."/>
            <person name="Shen C.H."/>
            <person name="Shi J.S."/>
            <person name="Xu Z.H."/>
        </authorList>
    </citation>
    <scope>NUCLEOTIDE SEQUENCE [LARGE SCALE GENOMIC DNA]</scope>
    <source>
        <strain evidence="6 7">JN500901</strain>
    </source>
</reference>
<evidence type="ECO:0000256" key="3">
    <source>
        <dbReference type="ARBA" id="ARBA00022989"/>
    </source>
</evidence>
<evidence type="ECO:0000313" key="6">
    <source>
        <dbReference type="EMBL" id="AYD41123.1"/>
    </source>
</evidence>
<name>A0A386H6F8_9CLOT</name>
<dbReference type="Pfam" id="PF06803">
    <property type="entry name" value="DUF1232"/>
    <property type="match status" value="1"/>
</dbReference>
<accession>A0A386H6F8</accession>
<evidence type="ECO:0000259" key="5">
    <source>
        <dbReference type="Pfam" id="PF06803"/>
    </source>
</evidence>
<gene>
    <name evidence="6" type="ORF">D4Z93_11570</name>
</gene>
<dbReference type="AlphaFoldDB" id="A0A386H6F8"/>
<proteinExistence type="predicted"/>
<evidence type="ECO:0000256" key="2">
    <source>
        <dbReference type="ARBA" id="ARBA00022692"/>
    </source>
</evidence>
<dbReference type="EMBL" id="CP032416">
    <property type="protein sequence ID" value="AYD41123.1"/>
    <property type="molecule type" value="Genomic_DNA"/>
</dbReference>
<keyword evidence="7" id="KW-1185">Reference proteome</keyword>
<keyword evidence="3" id="KW-1133">Transmembrane helix</keyword>
<dbReference type="OrthoDB" id="1930546at2"/>
<dbReference type="Proteomes" id="UP000266301">
    <property type="component" value="Chromosome"/>
</dbReference>
<sequence length="118" mass="13380">MFIPDITILLWRLLKDKRVEGKIKIMIAGAVAYLASPIDILPDFIPFIGQIDDVVIVFFILNCIINEIPQKIILENWEGRENILLLSKQAVTNMSKIIGKQNVSSLLSSIKNIFKKKS</sequence>
<dbReference type="GO" id="GO:0012505">
    <property type="term" value="C:endomembrane system"/>
    <property type="evidence" value="ECO:0007669"/>
    <property type="project" value="UniProtKB-SubCell"/>
</dbReference>
<evidence type="ECO:0000256" key="4">
    <source>
        <dbReference type="ARBA" id="ARBA00023136"/>
    </source>
</evidence>
<evidence type="ECO:0000256" key="1">
    <source>
        <dbReference type="ARBA" id="ARBA00004127"/>
    </source>
</evidence>
<dbReference type="KEGG" id="cfer:D4Z93_11570"/>
<keyword evidence="4" id="KW-0472">Membrane</keyword>
<comment type="subcellular location">
    <subcellularLocation>
        <location evidence="1">Endomembrane system</location>
        <topology evidence="1">Multi-pass membrane protein</topology>
    </subcellularLocation>
</comment>
<keyword evidence="2" id="KW-0812">Transmembrane</keyword>
<organism evidence="6 7">
    <name type="scientific">Clostridium fermenticellae</name>
    <dbReference type="NCBI Taxonomy" id="2068654"/>
    <lineage>
        <taxon>Bacteria</taxon>
        <taxon>Bacillati</taxon>
        <taxon>Bacillota</taxon>
        <taxon>Clostridia</taxon>
        <taxon>Eubacteriales</taxon>
        <taxon>Clostridiaceae</taxon>
        <taxon>Clostridium</taxon>
    </lineage>
</organism>
<feature type="domain" description="DUF1232" evidence="5">
    <location>
        <begin position="24"/>
        <end position="59"/>
    </location>
</feature>